<keyword evidence="5" id="KW-1185">Reference proteome</keyword>
<dbReference type="GO" id="GO:0006508">
    <property type="term" value="P:proteolysis"/>
    <property type="evidence" value="ECO:0007669"/>
    <property type="project" value="UniProtKB-KW"/>
</dbReference>
<feature type="chain" id="PRO_5011719129" evidence="2">
    <location>
        <begin position="28"/>
        <end position="492"/>
    </location>
</feature>
<name>A0A1H0NU28_9BACT</name>
<dbReference type="PROSITE" id="PS00139">
    <property type="entry name" value="THIOL_PROTEASE_CYS"/>
    <property type="match status" value="1"/>
</dbReference>
<evidence type="ECO:0000259" key="3">
    <source>
        <dbReference type="SMART" id="SM00645"/>
    </source>
</evidence>
<dbReference type="Gene3D" id="3.90.70.10">
    <property type="entry name" value="Cysteine proteinases"/>
    <property type="match status" value="1"/>
</dbReference>
<reference evidence="4 5" key="1">
    <citation type="submission" date="2016-10" db="EMBL/GenBank/DDBJ databases">
        <authorList>
            <person name="de Groot N.N."/>
        </authorList>
    </citation>
    <scope>NUCLEOTIDE SEQUENCE [LARGE SCALE GENOMIC DNA]</scope>
    <source>
        <strain evidence="4 5">DSM 12130</strain>
    </source>
</reference>
<comment type="similarity">
    <text evidence="1">Belongs to the peptidase C1 family.</text>
</comment>
<dbReference type="STRING" id="91360.SAMN05660330_01446"/>
<dbReference type="Pfam" id="PF00112">
    <property type="entry name" value="Peptidase_C1"/>
    <property type="match status" value="1"/>
</dbReference>
<dbReference type="SUPFAM" id="SSF54001">
    <property type="entry name" value="Cysteine proteinases"/>
    <property type="match status" value="1"/>
</dbReference>
<dbReference type="InterPro" id="IPR025660">
    <property type="entry name" value="Pept_his_AS"/>
</dbReference>
<feature type="signal peptide" evidence="2">
    <location>
        <begin position="1"/>
        <end position="27"/>
    </location>
</feature>
<dbReference type="SMART" id="SM00645">
    <property type="entry name" value="Pept_C1"/>
    <property type="match status" value="1"/>
</dbReference>
<dbReference type="GO" id="GO:0008234">
    <property type="term" value="F:cysteine-type peptidase activity"/>
    <property type="evidence" value="ECO:0007669"/>
    <property type="project" value="InterPro"/>
</dbReference>
<sequence>MKEKSNYKKWLGLLVSTAILMAMTVSPGYTDPNRHQLGDFKLPPAVYKKLLKLQPMDMALDIPLPGSYDARDYGFVTPPKDQGSCGSCWAFATVGAFESHLLKQYGVDRLEDLSEQQQVSCNTAMWGCSGGTSTAIQYYNEENGQGPVDESYFPYTGSDSTDCIEEAAEQLGYRVFDYHTVPQTTEGFKNSLVINGPSYWRYNVYDDFYDYWYSNNPDAVYINYDNRYVGGHAVLLIGWDDSKGAFLCKNSWGGGGPNGDGTFWIAYDGHAHNLGFAMANFSLTSTGCETDQECDDGIYCNGVEICVSGTCQEGTPVSCEQNGSFCDGTEVCNEANGGCGSSGDPCASNEICNEVNDRCDPLCGNGYCGDPGEDCFTCPSDCDSGTVGDGDVSECFKHVADGKCNLSKDGPTCPDCLASYCCGDGICESGETYDVCAIDCQPSVCGNKICETDENTTSCPADCPAVTCNGFKEECSDNSDCCSNRCNKGICR</sequence>
<evidence type="ECO:0000313" key="5">
    <source>
        <dbReference type="Proteomes" id="UP000199073"/>
    </source>
</evidence>
<dbReference type="PROSITE" id="PS00639">
    <property type="entry name" value="THIOL_PROTEASE_HIS"/>
    <property type="match status" value="1"/>
</dbReference>
<evidence type="ECO:0000256" key="1">
    <source>
        <dbReference type="ARBA" id="ARBA00008455"/>
    </source>
</evidence>
<dbReference type="CDD" id="cd02248">
    <property type="entry name" value="Peptidase_C1A"/>
    <property type="match status" value="1"/>
</dbReference>
<dbReference type="Proteomes" id="UP000199073">
    <property type="component" value="Unassembled WGS sequence"/>
</dbReference>
<dbReference type="EMBL" id="FNJI01000008">
    <property type="protein sequence ID" value="SDO96201.1"/>
    <property type="molecule type" value="Genomic_DNA"/>
</dbReference>
<dbReference type="InterPro" id="IPR038765">
    <property type="entry name" value="Papain-like_cys_pep_sf"/>
</dbReference>
<gene>
    <name evidence="4" type="ORF">SAMN05660330_01446</name>
</gene>
<protein>
    <submittedName>
        <fullName evidence="4">Papain family cysteine protease</fullName>
    </submittedName>
</protein>
<dbReference type="InterPro" id="IPR000668">
    <property type="entry name" value="Peptidase_C1A_C"/>
</dbReference>
<organism evidence="4 5">
    <name type="scientific">Desulforhopalus singaporensis</name>
    <dbReference type="NCBI Taxonomy" id="91360"/>
    <lineage>
        <taxon>Bacteria</taxon>
        <taxon>Pseudomonadati</taxon>
        <taxon>Thermodesulfobacteriota</taxon>
        <taxon>Desulfobulbia</taxon>
        <taxon>Desulfobulbales</taxon>
        <taxon>Desulfocapsaceae</taxon>
        <taxon>Desulforhopalus</taxon>
    </lineage>
</organism>
<evidence type="ECO:0000313" key="4">
    <source>
        <dbReference type="EMBL" id="SDO96201.1"/>
    </source>
</evidence>
<dbReference type="RefSeq" id="WP_092221318.1">
    <property type="nucleotide sequence ID" value="NZ_FNJI01000008.1"/>
</dbReference>
<dbReference type="InterPro" id="IPR000169">
    <property type="entry name" value="Pept_cys_AS"/>
</dbReference>
<dbReference type="InterPro" id="IPR013128">
    <property type="entry name" value="Peptidase_C1A"/>
</dbReference>
<proteinExistence type="inferred from homology"/>
<accession>A0A1H0NU28</accession>
<feature type="domain" description="Peptidase C1A papain C-terminal" evidence="3">
    <location>
        <begin position="64"/>
        <end position="284"/>
    </location>
</feature>
<dbReference type="PRINTS" id="PR00705">
    <property type="entry name" value="PAPAIN"/>
</dbReference>
<evidence type="ECO:0000256" key="2">
    <source>
        <dbReference type="SAM" id="SignalP"/>
    </source>
</evidence>
<dbReference type="PANTHER" id="PTHR12411">
    <property type="entry name" value="CYSTEINE PROTEASE FAMILY C1-RELATED"/>
    <property type="match status" value="1"/>
</dbReference>
<dbReference type="AlphaFoldDB" id="A0A1H0NU28"/>
<dbReference type="OrthoDB" id="5318987at2"/>
<keyword evidence="2" id="KW-0732">Signal</keyword>
<keyword evidence="4" id="KW-0378">Hydrolase</keyword>
<dbReference type="InterPro" id="IPR039417">
    <property type="entry name" value="Peptidase_C1A_papain-like"/>
</dbReference>
<keyword evidence="4" id="KW-0645">Protease</keyword>